<evidence type="ECO:0000256" key="4">
    <source>
        <dbReference type="SAM" id="MobiDB-lite"/>
    </source>
</evidence>
<dbReference type="AlphaFoldDB" id="A0A8J7FIK1"/>
<protein>
    <submittedName>
        <fullName evidence="5">Flagellar protein FlgN</fullName>
    </submittedName>
</protein>
<feature type="region of interest" description="Disordered" evidence="4">
    <location>
        <begin position="132"/>
        <end position="156"/>
    </location>
</feature>
<gene>
    <name evidence="5" type="ORF">INR99_05670</name>
</gene>
<accession>A0A8J7FIK1</accession>
<evidence type="ECO:0000313" key="6">
    <source>
        <dbReference type="Proteomes" id="UP000604481"/>
    </source>
</evidence>
<keyword evidence="5" id="KW-0966">Cell projection</keyword>
<name>A0A8J7FIK1_9NEIS</name>
<keyword evidence="6" id="KW-1185">Reference proteome</keyword>
<dbReference type="RefSeq" id="WP_194115353.1">
    <property type="nucleotide sequence ID" value="NZ_JADFUA010000002.1"/>
</dbReference>
<comment type="caution">
    <text evidence="5">The sequence shown here is derived from an EMBL/GenBank/DDBJ whole genome shotgun (WGS) entry which is preliminary data.</text>
</comment>
<evidence type="ECO:0000256" key="1">
    <source>
        <dbReference type="ARBA" id="ARBA00002397"/>
    </source>
</evidence>
<keyword evidence="3" id="KW-1005">Bacterial flagellum biogenesis</keyword>
<reference evidence="5 6" key="1">
    <citation type="submission" date="2020-10" db="EMBL/GenBank/DDBJ databases">
        <title>The genome sequence of Chitinilyticum litopenaei 4Y14.</title>
        <authorList>
            <person name="Liu Y."/>
        </authorList>
    </citation>
    <scope>NUCLEOTIDE SEQUENCE [LARGE SCALE GENOMIC DNA]</scope>
    <source>
        <strain evidence="5 6">4Y14</strain>
    </source>
</reference>
<dbReference type="Proteomes" id="UP000604481">
    <property type="component" value="Unassembled WGS sequence"/>
</dbReference>
<dbReference type="Gene3D" id="1.20.58.300">
    <property type="entry name" value="FlgN-like"/>
    <property type="match status" value="1"/>
</dbReference>
<keyword evidence="5" id="KW-0282">Flagellum</keyword>
<proteinExistence type="inferred from homology"/>
<evidence type="ECO:0000256" key="3">
    <source>
        <dbReference type="ARBA" id="ARBA00022795"/>
    </source>
</evidence>
<evidence type="ECO:0000313" key="5">
    <source>
        <dbReference type="EMBL" id="MBE9608835.1"/>
    </source>
</evidence>
<dbReference type="SUPFAM" id="SSF140566">
    <property type="entry name" value="FlgN-like"/>
    <property type="match status" value="1"/>
</dbReference>
<sequence length="156" mass="17504">MLQELSQALTEELALMRQLCHLLRQEQQALTERRLDDLSTLLENKAALLKALDSAGQARRAFFSSEQVLDSSETIRNWFSTYQPALLTTWGQLIDCTREADLLNRTNGQLISNRQEIEAQFLQQLLQTGQHDESAAYSADGKLSNTPGSGRHRGSA</sequence>
<organism evidence="5 6">
    <name type="scientific">Chitinilyticum piscinae</name>
    <dbReference type="NCBI Taxonomy" id="2866724"/>
    <lineage>
        <taxon>Bacteria</taxon>
        <taxon>Pseudomonadati</taxon>
        <taxon>Pseudomonadota</taxon>
        <taxon>Betaproteobacteria</taxon>
        <taxon>Neisseriales</taxon>
        <taxon>Chitinibacteraceae</taxon>
        <taxon>Chitinilyticum</taxon>
    </lineage>
</organism>
<dbReference type="InterPro" id="IPR036679">
    <property type="entry name" value="FlgN-like_sf"/>
</dbReference>
<dbReference type="InterPro" id="IPR007809">
    <property type="entry name" value="FlgN-like"/>
</dbReference>
<comment type="similarity">
    <text evidence="2">Belongs to the FlgN family.</text>
</comment>
<dbReference type="GO" id="GO:0044780">
    <property type="term" value="P:bacterial-type flagellum assembly"/>
    <property type="evidence" value="ECO:0007669"/>
    <property type="project" value="InterPro"/>
</dbReference>
<dbReference type="Pfam" id="PF05130">
    <property type="entry name" value="FlgN"/>
    <property type="match status" value="1"/>
</dbReference>
<evidence type="ECO:0000256" key="2">
    <source>
        <dbReference type="ARBA" id="ARBA00007703"/>
    </source>
</evidence>
<keyword evidence="5" id="KW-0969">Cilium</keyword>
<comment type="function">
    <text evidence="1">Required for the efficient initiation of filament assembly.</text>
</comment>
<dbReference type="EMBL" id="JADFUA010000002">
    <property type="protein sequence ID" value="MBE9608835.1"/>
    <property type="molecule type" value="Genomic_DNA"/>
</dbReference>